<dbReference type="Proteomes" id="UP000298663">
    <property type="component" value="Unassembled WGS sequence"/>
</dbReference>
<sequence>MSKPKPKMLQEVSPRLLSPLFERGRLAPTHPASRRLRRKNHNKKMSKPKPKMLEKVSLSLLSPVFKKKWAQCWRNYVTQMSDRDYILR</sequence>
<comment type="caution">
    <text evidence="2">The sequence shown here is derived from an EMBL/GenBank/DDBJ whole genome shotgun (WGS) entry which is preliminary data.</text>
</comment>
<reference evidence="2 3" key="1">
    <citation type="journal article" date="2015" name="Genome Biol.">
        <title>Comparative genomics of Steinernema reveals deeply conserved gene regulatory networks.</title>
        <authorList>
            <person name="Dillman A.R."/>
            <person name="Macchietto M."/>
            <person name="Porter C.F."/>
            <person name="Rogers A."/>
            <person name="Williams B."/>
            <person name="Antoshechkin I."/>
            <person name="Lee M.M."/>
            <person name="Goodwin Z."/>
            <person name="Lu X."/>
            <person name="Lewis E.E."/>
            <person name="Goodrich-Blair H."/>
            <person name="Stock S.P."/>
            <person name="Adams B.J."/>
            <person name="Sternberg P.W."/>
            <person name="Mortazavi A."/>
        </authorList>
    </citation>
    <scope>NUCLEOTIDE SEQUENCE [LARGE SCALE GENOMIC DNA]</scope>
    <source>
        <strain evidence="2 3">ALL</strain>
    </source>
</reference>
<proteinExistence type="predicted"/>
<gene>
    <name evidence="2" type="ORF">L596_012894</name>
</gene>
<organism evidence="2 3">
    <name type="scientific">Steinernema carpocapsae</name>
    <name type="common">Entomopathogenic nematode</name>
    <dbReference type="NCBI Taxonomy" id="34508"/>
    <lineage>
        <taxon>Eukaryota</taxon>
        <taxon>Metazoa</taxon>
        <taxon>Ecdysozoa</taxon>
        <taxon>Nematoda</taxon>
        <taxon>Chromadorea</taxon>
        <taxon>Rhabditida</taxon>
        <taxon>Tylenchina</taxon>
        <taxon>Panagrolaimomorpha</taxon>
        <taxon>Strongyloidoidea</taxon>
        <taxon>Steinernematidae</taxon>
        <taxon>Steinernema</taxon>
    </lineage>
</organism>
<protein>
    <submittedName>
        <fullName evidence="2">Uncharacterized protein</fullName>
    </submittedName>
</protein>
<feature type="compositionally biased region" description="Basic residues" evidence="1">
    <location>
        <begin position="32"/>
        <end position="50"/>
    </location>
</feature>
<accession>A0A4U5NZ27</accession>
<dbReference type="EMBL" id="AZBU02000003">
    <property type="protein sequence ID" value="TKR88690.1"/>
    <property type="molecule type" value="Genomic_DNA"/>
</dbReference>
<reference evidence="2 3" key="2">
    <citation type="journal article" date="2019" name="G3 (Bethesda)">
        <title>Hybrid Assembly of the Genome of the Entomopathogenic Nematode Steinernema carpocapsae Identifies the X-Chromosome.</title>
        <authorList>
            <person name="Serra L."/>
            <person name="Macchietto M."/>
            <person name="Macias-Munoz A."/>
            <person name="McGill C.J."/>
            <person name="Rodriguez I.M."/>
            <person name="Rodriguez B."/>
            <person name="Murad R."/>
            <person name="Mortazavi A."/>
        </authorList>
    </citation>
    <scope>NUCLEOTIDE SEQUENCE [LARGE SCALE GENOMIC DNA]</scope>
    <source>
        <strain evidence="2 3">ALL</strain>
    </source>
</reference>
<evidence type="ECO:0000313" key="3">
    <source>
        <dbReference type="Proteomes" id="UP000298663"/>
    </source>
</evidence>
<evidence type="ECO:0000256" key="1">
    <source>
        <dbReference type="SAM" id="MobiDB-lite"/>
    </source>
</evidence>
<dbReference type="AlphaFoldDB" id="A0A4U5NZ27"/>
<name>A0A4U5NZ27_STECR</name>
<evidence type="ECO:0000313" key="2">
    <source>
        <dbReference type="EMBL" id="TKR88690.1"/>
    </source>
</evidence>
<feature type="region of interest" description="Disordered" evidence="1">
    <location>
        <begin position="20"/>
        <end position="51"/>
    </location>
</feature>
<keyword evidence="3" id="KW-1185">Reference proteome</keyword>